<comment type="caution">
    <text evidence="1">The sequence shown here is derived from an EMBL/GenBank/DDBJ whole genome shotgun (WGS) entry which is preliminary data.</text>
</comment>
<accession>A0ABW1KPY3</accession>
<dbReference type="Proteomes" id="UP001596203">
    <property type="component" value="Unassembled WGS sequence"/>
</dbReference>
<evidence type="ECO:0000313" key="2">
    <source>
        <dbReference type="Proteomes" id="UP001596203"/>
    </source>
</evidence>
<dbReference type="RefSeq" id="WP_377432975.1">
    <property type="nucleotide sequence ID" value="NZ_JBHSPR010000084.1"/>
</dbReference>
<organism evidence="1 2">
    <name type="scientific">Plantactinospora solaniradicis</name>
    <dbReference type="NCBI Taxonomy" id="1723736"/>
    <lineage>
        <taxon>Bacteria</taxon>
        <taxon>Bacillati</taxon>
        <taxon>Actinomycetota</taxon>
        <taxon>Actinomycetes</taxon>
        <taxon>Micromonosporales</taxon>
        <taxon>Micromonosporaceae</taxon>
        <taxon>Plantactinospora</taxon>
    </lineage>
</organism>
<reference evidence="2" key="1">
    <citation type="journal article" date="2019" name="Int. J. Syst. Evol. Microbiol.">
        <title>The Global Catalogue of Microorganisms (GCM) 10K type strain sequencing project: providing services to taxonomists for standard genome sequencing and annotation.</title>
        <authorList>
            <consortium name="The Broad Institute Genomics Platform"/>
            <consortium name="The Broad Institute Genome Sequencing Center for Infectious Disease"/>
            <person name="Wu L."/>
            <person name="Ma J."/>
        </authorList>
    </citation>
    <scope>NUCLEOTIDE SEQUENCE [LARGE SCALE GENOMIC DNA]</scope>
    <source>
        <strain evidence="2">ZS-35-S2</strain>
    </source>
</reference>
<dbReference type="EMBL" id="JBHSPR010000084">
    <property type="protein sequence ID" value="MFC6023034.1"/>
    <property type="molecule type" value="Genomic_DNA"/>
</dbReference>
<gene>
    <name evidence="1" type="ORF">ACFP2T_43650</name>
</gene>
<name>A0ABW1KPY3_9ACTN</name>
<protein>
    <recommendedName>
        <fullName evidence="3">Type IV toxin-antitoxin system AbiEi family antitoxin domain-containing protein</fullName>
    </recommendedName>
</protein>
<evidence type="ECO:0008006" key="3">
    <source>
        <dbReference type="Google" id="ProtNLM"/>
    </source>
</evidence>
<proteinExistence type="predicted"/>
<evidence type="ECO:0000313" key="1">
    <source>
        <dbReference type="EMBL" id="MFC6023034.1"/>
    </source>
</evidence>
<keyword evidence="2" id="KW-1185">Reference proteome</keyword>
<sequence length="311" mass="34902">MFEELVRRQHGVLTRQQAYACGLTRAQVEHRIHSGRWQVLVGRVFATFSGMPPREAVLWAALLRAGSGAMLSHHTAAEVQGLAEQPAPVIHLTVPGERRVRRMSGVVVHLRAGAERARHPTRLPPQTRVEETVLDLTQQADSLDEALGWLARACGRRLTTADRITRSMASRAKLRWRAELRAALVEVADGCHSLLELRYLRDVERAHGLPTGARQVARARRGGRWYDDVDYRPYRTRVELDGLAGHPSDRRWLDARRDNAAAAEGETTLRYGWTDTTENACTTARQVATVLRRNGWPGHPHPCAPICRILT</sequence>